<dbReference type="GO" id="GO:0016788">
    <property type="term" value="F:hydrolase activity, acting on ester bonds"/>
    <property type="evidence" value="ECO:0007669"/>
    <property type="project" value="InterPro"/>
</dbReference>
<dbReference type="EMBL" id="KL142369">
    <property type="protein sequence ID" value="KDR82893.1"/>
    <property type="molecule type" value="Genomic_DNA"/>
</dbReference>
<accession>A0A067TV75</accession>
<dbReference type="Pfam" id="PF00657">
    <property type="entry name" value="Lipase_GDSL"/>
    <property type="match status" value="1"/>
</dbReference>
<dbReference type="InterPro" id="IPR001087">
    <property type="entry name" value="GDSL"/>
</dbReference>
<dbReference type="Proteomes" id="UP000027222">
    <property type="component" value="Unassembled WGS sequence"/>
</dbReference>
<dbReference type="AlphaFoldDB" id="A0A067TV75"/>
<dbReference type="Gene3D" id="3.40.50.1110">
    <property type="entry name" value="SGNH hydrolase"/>
    <property type="match status" value="1"/>
</dbReference>
<proteinExistence type="predicted"/>
<feature type="chain" id="PRO_5001649546" description="Carbohydrate esterase family 16 protein" evidence="1">
    <location>
        <begin position="24"/>
        <end position="331"/>
    </location>
</feature>
<dbReference type="SUPFAM" id="SSF52266">
    <property type="entry name" value="SGNH hydrolase"/>
    <property type="match status" value="1"/>
</dbReference>
<keyword evidence="1" id="KW-0732">Signal</keyword>
<name>A0A067TV75_GALM3</name>
<feature type="signal peptide" evidence="1">
    <location>
        <begin position="1"/>
        <end position="23"/>
    </location>
</feature>
<reference evidence="3" key="1">
    <citation type="journal article" date="2014" name="Proc. Natl. Acad. Sci. U.S.A.">
        <title>Extensive sampling of basidiomycete genomes demonstrates inadequacy of the white-rot/brown-rot paradigm for wood decay fungi.</title>
        <authorList>
            <person name="Riley R."/>
            <person name="Salamov A.A."/>
            <person name="Brown D.W."/>
            <person name="Nagy L.G."/>
            <person name="Floudas D."/>
            <person name="Held B.W."/>
            <person name="Levasseur A."/>
            <person name="Lombard V."/>
            <person name="Morin E."/>
            <person name="Otillar R."/>
            <person name="Lindquist E.A."/>
            <person name="Sun H."/>
            <person name="LaButti K.M."/>
            <person name="Schmutz J."/>
            <person name="Jabbour D."/>
            <person name="Luo H."/>
            <person name="Baker S.E."/>
            <person name="Pisabarro A.G."/>
            <person name="Walton J.D."/>
            <person name="Blanchette R.A."/>
            <person name="Henrissat B."/>
            <person name="Martin F."/>
            <person name="Cullen D."/>
            <person name="Hibbett D.S."/>
            <person name="Grigoriev I.V."/>
        </authorList>
    </citation>
    <scope>NUCLEOTIDE SEQUENCE [LARGE SCALE GENOMIC DNA]</scope>
    <source>
        <strain evidence="3">CBS 339.88</strain>
    </source>
</reference>
<organism evidence="2 3">
    <name type="scientific">Galerina marginata (strain CBS 339.88)</name>
    <dbReference type="NCBI Taxonomy" id="685588"/>
    <lineage>
        <taxon>Eukaryota</taxon>
        <taxon>Fungi</taxon>
        <taxon>Dikarya</taxon>
        <taxon>Basidiomycota</taxon>
        <taxon>Agaricomycotina</taxon>
        <taxon>Agaricomycetes</taxon>
        <taxon>Agaricomycetidae</taxon>
        <taxon>Agaricales</taxon>
        <taxon>Agaricineae</taxon>
        <taxon>Strophariaceae</taxon>
        <taxon>Galerina</taxon>
    </lineage>
</organism>
<gene>
    <name evidence="2" type="ORF">GALMADRAFT_856614</name>
</gene>
<evidence type="ECO:0008006" key="4">
    <source>
        <dbReference type="Google" id="ProtNLM"/>
    </source>
</evidence>
<evidence type="ECO:0000313" key="3">
    <source>
        <dbReference type="Proteomes" id="UP000027222"/>
    </source>
</evidence>
<evidence type="ECO:0000256" key="1">
    <source>
        <dbReference type="SAM" id="SignalP"/>
    </source>
</evidence>
<protein>
    <recommendedName>
        <fullName evidence="4">Carbohydrate esterase family 16 protein</fullName>
    </recommendedName>
</protein>
<evidence type="ECO:0000313" key="2">
    <source>
        <dbReference type="EMBL" id="KDR82893.1"/>
    </source>
</evidence>
<sequence>MNLRKLAFTALCVGGLNILNVFAEGPHTGKPTGPKFDWDDIKFVHAFGDSYSFVQGTQGTANFSFIGDALDFSFTPDQLLTNEIIPRNTSSEGSNWLEFLTGCFEGRPSKCKKQLWDFAFAGADIDGTLLPLHHNFTIPLVDEVKQWIEFAADIIPHPVGQTLTTWWIGINDTGDTVSNATITDFNAFWEVEMTSYFNAVQVATDRGLRTHLFINVPPEERSPGSIGSPSKAALLKTHIDEFNTILSRHITGFETANPDTTVLTFDAHAWFNMVLDDPVTFGFTNTTGFCTCADPEGFFWFNTGHPTELVHKLLAEAIEVRLRGNTSFALS</sequence>
<dbReference type="CDD" id="cd01846">
    <property type="entry name" value="fatty_acyltransferase_like"/>
    <property type="match status" value="1"/>
</dbReference>
<dbReference type="InterPro" id="IPR036514">
    <property type="entry name" value="SGNH_hydro_sf"/>
</dbReference>
<dbReference type="HOGENOM" id="CLU_015101_4_0_1"/>
<dbReference type="OrthoDB" id="1600564at2759"/>
<dbReference type="STRING" id="685588.A0A067TV75"/>
<keyword evidence="3" id="KW-1185">Reference proteome</keyword>